<evidence type="ECO:0000313" key="1">
    <source>
        <dbReference type="EMBL" id="CAB4937908.1"/>
    </source>
</evidence>
<proteinExistence type="predicted"/>
<accession>A0A6J7J3I7</accession>
<organism evidence="1">
    <name type="scientific">freshwater metagenome</name>
    <dbReference type="NCBI Taxonomy" id="449393"/>
    <lineage>
        <taxon>unclassified sequences</taxon>
        <taxon>metagenomes</taxon>
        <taxon>ecological metagenomes</taxon>
    </lineage>
</organism>
<protein>
    <submittedName>
        <fullName evidence="1">Unannotated protein</fullName>
    </submittedName>
</protein>
<dbReference type="Pfam" id="PF08889">
    <property type="entry name" value="WbqC"/>
    <property type="match status" value="1"/>
</dbReference>
<sequence>MDDRAASHDSPGRRMKVAIHQPDLLPWPGFWFKMLNSDRFVLAVHDQLQKHWVQRRVTMRDSWVTLPLETKPHLIPINETIVKPGWQDHLESSITGRYRGARHWKDRSGDVFEMIHAVDSHNLADINHRLILAMRDYLGITTEVVVTDPPQAKAADRVLEQLQMVGATSYLSGTGAKDYLGEEAQAKFRELGIGLEFSDHHKTTGDSIVTVLMDFDDPLEIVTKAAAPH</sequence>
<reference evidence="1" key="1">
    <citation type="submission" date="2020-05" db="EMBL/GenBank/DDBJ databases">
        <authorList>
            <person name="Chiriac C."/>
            <person name="Salcher M."/>
            <person name="Ghai R."/>
            <person name="Kavagutti S V."/>
        </authorList>
    </citation>
    <scope>NUCLEOTIDE SEQUENCE</scope>
</reference>
<name>A0A6J7J3I7_9ZZZZ</name>
<dbReference type="InterPro" id="IPR014985">
    <property type="entry name" value="WbqC"/>
</dbReference>
<dbReference type="EMBL" id="CAFBMW010000011">
    <property type="protein sequence ID" value="CAB4937908.1"/>
    <property type="molecule type" value="Genomic_DNA"/>
</dbReference>
<dbReference type="AlphaFoldDB" id="A0A6J7J3I7"/>
<gene>
    <name evidence="1" type="ORF">UFOPK3662_01673</name>
</gene>